<dbReference type="Proteomes" id="UP001165439">
    <property type="component" value="Unassembled WGS sequence"/>
</dbReference>
<sequence length="124" mass="14225">MKRKFKNGNSGWKTNWLGVCERPRFFTIVTLKAMAMFVVLTVLSLLRSAVVLVVIALLVSTIGKIFTSTESFDVRSLAVLDGIPDYFTLIVMILVWHGMVCDVFAVLRKWRQKRIRSRNEIKMS</sequence>
<reference evidence="2" key="1">
    <citation type="submission" date="2023-06" db="EMBL/GenBank/DDBJ databases">
        <title>MBL-encoding genomic islands in Pseudomonas spp. in Poland.</title>
        <authorList>
            <person name="Urbanowicz P."/>
            <person name="Izdebski R."/>
            <person name="Biedrzycka M."/>
            <person name="Gniadkowski M."/>
        </authorList>
    </citation>
    <scope>NUCLEOTIDE SEQUENCE</scope>
    <source>
        <strain evidence="2">NMI5768_13</strain>
    </source>
</reference>
<keyword evidence="1" id="KW-0812">Transmembrane</keyword>
<evidence type="ECO:0000313" key="3">
    <source>
        <dbReference type="Proteomes" id="UP001165439"/>
    </source>
</evidence>
<accession>A0AAW7HDV0</accession>
<gene>
    <name evidence="2" type="ORF">LU674_001520</name>
</gene>
<name>A0AAW7HDV0_9PSED</name>
<organism evidence="2 3">
    <name type="scientific">Pseudomonas alloputida</name>
    <dbReference type="NCBI Taxonomy" id="1940621"/>
    <lineage>
        <taxon>Bacteria</taxon>
        <taxon>Pseudomonadati</taxon>
        <taxon>Pseudomonadota</taxon>
        <taxon>Gammaproteobacteria</taxon>
        <taxon>Pseudomonadales</taxon>
        <taxon>Pseudomonadaceae</taxon>
        <taxon>Pseudomonas</taxon>
    </lineage>
</organism>
<keyword evidence="1" id="KW-0472">Membrane</keyword>
<feature type="transmembrane region" description="Helical" evidence="1">
    <location>
        <begin position="86"/>
        <end position="107"/>
    </location>
</feature>
<keyword evidence="1" id="KW-1133">Transmembrane helix</keyword>
<evidence type="ECO:0000313" key="2">
    <source>
        <dbReference type="EMBL" id="MDM3951030.1"/>
    </source>
</evidence>
<evidence type="ECO:0000256" key="1">
    <source>
        <dbReference type="SAM" id="Phobius"/>
    </source>
</evidence>
<protein>
    <submittedName>
        <fullName evidence="2">Uncharacterized protein</fullName>
    </submittedName>
</protein>
<dbReference type="AlphaFoldDB" id="A0AAW7HDV0"/>
<dbReference type="EMBL" id="JAJSRF020000001">
    <property type="protein sequence ID" value="MDM3951030.1"/>
    <property type="molecule type" value="Genomic_DNA"/>
</dbReference>
<proteinExistence type="predicted"/>
<feature type="transmembrane region" description="Helical" evidence="1">
    <location>
        <begin position="33"/>
        <end position="66"/>
    </location>
</feature>
<dbReference type="RefSeq" id="WP_139139825.1">
    <property type="nucleotide sequence ID" value="NZ_JAJSRF020000001.1"/>
</dbReference>
<comment type="caution">
    <text evidence="2">The sequence shown here is derived from an EMBL/GenBank/DDBJ whole genome shotgun (WGS) entry which is preliminary data.</text>
</comment>